<feature type="domain" description="SH3b" evidence="1">
    <location>
        <begin position="66"/>
        <end position="135"/>
    </location>
</feature>
<dbReference type="PROSITE" id="PS51781">
    <property type="entry name" value="SH3B"/>
    <property type="match status" value="1"/>
</dbReference>
<comment type="caution">
    <text evidence="3">The sequence shown here is derived from an EMBL/GenBank/DDBJ whole genome shotgun (WGS) entry which is preliminary data.</text>
</comment>
<evidence type="ECO:0000313" key="4">
    <source>
        <dbReference type="Proteomes" id="UP000198394"/>
    </source>
</evidence>
<dbReference type="Proteomes" id="UP000198394">
    <property type="component" value="Unassembled WGS sequence"/>
</dbReference>
<dbReference type="AlphaFoldDB" id="A0A226QRI2"/>
<dbReference type="SMART" id="SM00257">
    <property type="entry name" value="LysM"/>
    <property type="match status" value="1"/>
</dbReference>
<keyword evidence="4" id="KW-1185">Reference proteome</keyword>
<sequence length="190" mass="21295">MYVKHESGKVVRVLDFGLLKKDWNHKSWDGKDNNGAAAPYGAYTFVFHLTDLAGNEMWLEDPAKRSTLADIFGTTVAEANVKKGPGDEYETMTIIPSGTKVTIVDETDQWYQVNFWQNDRGYNGYAKKSAIATRSNPNPGTESQTIIHTVQAGDMLWKIAQKYGTTIQAIVDANKLDQNKHLYICISDKD</sequence>
<gene>
    <name evidence="3" type="ORF">B9L23_05430</name>
</gene>
<proteinExistence type="predicted"/>
<evidence type="ECO:0000313" key="3">
    <source>
        <dbReference type="EMBL" id="OXB94327.1"/>
    </source>
</evidence>
<reference evidence="3 4" key="1">
    <citation type="submission" date="2017-04" db="EMBL/GenBank/DDBJ databases">
        <title>The genome sequence of Parageobacillus galactosidasius DSM 18751.</title>
        <authorList>
            <person name="Ramaloko W.T."/>
            <person name="Koen N."/>
            <person name="Polliack S."/>
            <person name="Aliyu H."/>
            <person name="Lebre P."/>
            <person name="Mohr T."/>
            <person name="Oswald F."/>
            <person name="Zwick M."/>
            <person name="Neumann A."/>
            <person name="Syldatk C."/>
            <person name="Cowan D."/>
            <person name="De Maayer P."/>
        </authorList>
    </citation>
    <scope>NUCLEOTIDE SEQUENCE [LARGE SCALE GENOMIC DNA]</scope>
    <source>
        <strain evidence="3 4">DSM 18751</strain>
    </source>
</reference>
<dbReference type="Pfam" id="PF08239">
    <property type="entry name" value="SH3_3"/>
    <property type="match status" value="1"/>
</dbReference>
<feature type="domain" description="LysM" evidence="2">
    <location>
        <begin position="146"/>
        <end position="190"/>
    </location>
</feature>
<dbReference type="SMART" id="SM00287">
    <property type="entry name" value="SH3b"/>
    <property type="match status" value="1"/>
</dbReference>
<dbReference type="EMBL" id="NDYL01000001">
    <property type="protein sequence ID" value="OXB94327.1"/>
    <property type="molecule type" value="Genomic_DNA"/>
</dbReference>
<accession>A0A226QRI2</accession>
<dbReference type="InterPro" id="IPR025965">
    <property type="entry name" value="FlgD/Vpr_Ig-like"/>
</dbReference>
<evidence type="ECO:0000259" key="1">
    <source>
        <dbReference type="PROSITE" id="PS51781"/>
    </source>
</evidence>
<dbReference type="Gene3D" id="3.10.350.10">
    <property type="entry name" value="LysM domain"/>
    <property type="match status" value="1"/>
</dbReference>
<dbReference type="InterPro" id="IPR036779">
    <property type="entry name" value="LysM_dom_sf"/>
</dbReference>
<protein>
    <recommendedName>
        <fullName evidence="5">LysM domain-containing protein</fullName>
    </recommendedName>
</protein>
<dbReference type="PROSITE" id="PS51782">
    <property type="entry name" value="LYSM"/>
    <property type="match status" value="1"/>
</dbReference>
<dbReference type="Gene3D" id="2.30.30.40">
    <property type="entry name" value="SH3 Domains"/>
    <property type="match status" value="1"/>
</dbReference>
<dbReference type="Pfam" id="PF13860">
    <property type="entry name" value="FlgD_ig"/>
    <property type="match status" value="1"/>
</dbReference>
<dbReference type="InterPro" id="IPR018392">
    <property type="entry name" value="LysM"/>
</dbReference>
<dbReference type="Pfam" id="PF01476">
    <property type="entry name" value="LysM"/>
    <property type="match status" value="1"/>
</dbReference>
<dbReference type="CDD" id="cd00118">
    <property type="entry name" value="LysM"/>
    <property type="match status" value="1"/>
</dbReference>
<dbReference type="InterPro" id="IPR003646">
    <property type="entry name" value="SH3-like_bac-type"/>
</dbReference>
<organism evidence="3 4">
    <name type="scientific">Parageobacillus galactosidasius</name>
    <dbReference type="NCBI Taxonomy" id="883812"/>
    <lineage>
        <taxon>Bacteria</taxon>
        <taxon>Bacillati</taxon>
        <taxon>Bacillota</taxon>
        <taxon>Bacilli</taxon>
        <taxon>Bacillales</taxon>
        <taxon>Anoxybacillaceae</taxon>
        <taxon>Parageobacillus</taxon>
    </lineage>
</organism>
<dbReference type="Gene3D" id="2.60.40.4070">
    <property type="match status" value="1"/>
</dbReference>
<evidence type="ECO:0008006" key="5">
    <source>
        <dbReference type="Google" id="ProtNLM"/>
    </source>
</evidence>
<evidence type="ECO:0000259" key="2">
    <source>
        <dbReference type="PROSITE" id="PS51782"/>
    </source>
</evidence>
<dbReference type="SUPFAM" id="SSF54106">
    <property type="entry name" value="LysM domain"/>
    <property type="match status" value="1"/>
</dbReference>
<name>A0A226QRI2_9BACL</name>